<dbReference type="InterPro" id="IPR036388">
    <property type="entry name" value="WH-like_DNA-bd_sf"/>
</dbReference>
<evidence type="ECO:0000313" key="3">
    <source>
        <dbReference type="Proteomes" id="UP000265882"/>
    </source>
</evidence>
<comment type="caution">
    <text evidence="2">The sequence shown here is derived from an EMBL/GenBank/DDBJ whole genome shotgun (WGS) entry which is preliminary data.</text>
</comment>
<keyword evidence="2" id="KW-0378">Hydrolase</keyword>
<dbReference type="Gene3D" id="1.10.10.10">
    <property type="entry name" value="Winged helix-like DNA-binding domain superfamily/Winged helix DNA-binding domain"/>
    <property type="match status" value="1"/>
</dbReference>
<dbReference type="InterPro" id="IPR050662">
    <property type="entry name" value="Sec-metab_biosynth-thioest"/>
</dbReference>
<name>A0A3A4NJA3_ABYX5</name>
<sequence length="326" mass="36749">MRIMHHIHQIITPTPFPTGPVNCYVIKDDPITLIDSGLKMDEALEGLRAGLAEIGLQFSDIRRLLITHSHLDHYGLMATVAAEGSPRVFAHPLEVHDLENPEGYAGDDHYSRRTEQFLLEMGLPLECLDSILMRHPVFQQMRDPITVTDTVGDGDRITFEHRQLLVIHCPGHSPGMINFYDASEQILLSGDNLLKHISPVPLIYLPRDASEPRTNSLAAYIDSITRLKTFDIASVLPGHGEIINNCNTIIDSIIEHHRLRKERVFEFLNGSPKTAYDVCCHLFPEISQVQIYLGMSEAVGHLDLLKAEGAVETEINDGKYYYHRVF</sequence>
<feature type="domain" description="Metallo-beta-lactamase" evidence="1">
    <location>
        <begin position="20"/>
        <end position="239"/>
    </location>
</feature>
<dbReference type="InterPro" id="IPR036866">
    <property type="entry name" value="RibonucZ/Hydroxyglut_hydro"/>
</dbReference>
<accession>A0A3A4NJA3</accession>
<organism evidence="2 3">
    <name type="scientific">Abyssobacteria bacterium (strain SURF_5)</name>
    <dbReference type="NCBI Taxonomy" id="2093360"/>
    <lineage>
        <taxon>Bacteria</taxon>
        <taxon>Pseudomonadati</taxon>
        <taxon>Candidatus Hydrogenedentota</taxon>
        <taxon>Candidatus Abyssobacteria</taxon>
    </lineage>
</organism>
<protein>
    <submittedName>
        <fullName evidence="2">MBL fold metallo-hydrolase</fullName>
    </submittedName>
</protein>
<proteinExistence type="predicted"/>
<reference evidence="2 3" key="1">
    <citation type="journal article" date="2017" name="ISME J.">
        <title>Energy and carbon metabolisms in a deep terrestrial subsurface fluid microbial community.</title>
        <authorList>
            <person name="Momper L."/>
            <person name="Jungbluth S.P."/>
            <person name="Lee M.D."/>
            <person name="Amend J.P."/>
        </authorList>
    </citation>
    <scope>NUCLEOTIDE SEQUENCE [LARGE SCALE GENOMIC DNA]</scope>
    <source>
        <strain evidence="2">SURF_5</strain>
    </source>
</reference>
<dbReference type="SUPFAM" id="SSF56281">
    <property type="entry name" value="Metallo-hydrolase/oxidoreductase"/>
    <property type="match status" value="1"/>
</dbReference>
<dbReference type="Gene3D" id="3.60.15.10">
    <property type="entry name" value="Ribonuclease Z/Hydroxyacylglutathione hydrolase-like"/>
    <property type="match status" value="1"/>
</dbReference>
<gene>
    <name evidence="2" type="ORF">C4520_14555</name>
</gene>
<evidence type="ECO:0000313" key="2">
    <source>
        <dbReference type="EMBL" id="RJP18346.1"/>
    </source>
</evidence>
<dbReference type="AlphaFoldDB" id="A0A3A4NJA3"/>
<dbReference type="GO" id="GO:0016787">
    <property type="term" value="F:hydrolase activity"/>
    <property type="evidence" value="ECO:0007669"/>
    <property type="project" value="UniProtKB-KW"/>
</dbReference>
<dbReference type="Pfam" id="PF00753">
    <property type="entry name" value="Lactamase_B"/>
    <property type="match status" value="1"/>
</dbReference>
<dbReference type="SMART" id="SM00849">
    <property type="entry name" value="Lactamase_B"/>
    <property type="match status" value="1"/>
</dbReference>
<dbReference type="Proteomes" id="UP000265882">
    <property type="component" value="Unassembled WGS sequence"/>
</dbReference>
<dbReference type="EMBL" id="QZKU01000102">
    <property type="protein sequence ID" value="RJP18346.1"/>
    <property type="molecule type" value="Genomic_DNA"/>
</dbReference>
<dbReference type="InterPro" id="IPR001279">
    <property type="entry name" value="Metallo-B-lactamas"/>
</dbReference>
<dbReference type="PANTHER" id="PTHR23131">
    <property type="entry name" value="ENDORIBONUCLEASE LACTB2"/>
    <property type="match status" value="1"/>
</dbReference>
<evidence type="ECO:0000259" key="1">
    <source>
        <dbReference type="SMART" id="SM00849"/>
    </source>
</evidence>
<dbReference type="PANTHER" id="PTHR23131:SF4">
    <property type="entry name" value="METALLO-BETA-LACTAMASE SUPERFAMILY POTEIN"/>
    <property type="match status" value="1"/>
</dbReference>